<dbReference type="HAMAP" id="MF_01448">
    <property type="entry name" value="UPF0473"/>
    <property type="match status" value="1"/>
</dbReference>
<dbReference type="Proteomes" id="UP000036867">
    <property type="component" value="Unassembled WGS sequence"/>
</dbReference>
<dbReference type="PANTHER" id="PTHR40066">
    <property type="entry name" value="UPF0473 PROTEIN CBO2561/CLC_2432"/>
    <property type="match status" value="1"/>
</dbReference>
<proteinExistence type="inferred from homology"/>
<evidence type="ECO:0000256" key="1">
    <source>
        <dbReference type="ARBA" id="ARBA00008439"/>
    </source>
</evidence>
<keyword evidence="4" id="KW-1185">Reference proteome</keyword>
<dbReference type="STRING" id="263475.AMD00_07625"/>
<reference evidence="4" key="1">
    <citation type="submission" date="2015-08" db="EMBL/GenBank/DDBJ databases">
        <title>Fjat-10028 dsm 16317.</title>
        <authorList>
            <person name="Liu B."/>
            <person name="Wang J."/>
            <person name="Zhu Y."/>
            <person name="Liu G."/>
            <person name="Chen Q."/>
            <person name="Chen Z."/>
            <person name="Lan J."/>
            <person name="Che J."/>
            <person name="Ge C."/>
            <person name="Shi H."/>
            <person name="Pan Z."/>
            <person name="Liu X."/>
        </authorList>
    </citation>
    <scope>NUCLEOTIDE SEQUENCE [LARGE SCALE GENOMIC DNA]</scope>
    <source>
        <strain evidence="4">DSM 16317</strain>
    </source>
</reference>
<dbReference type="InterPro" id="IPR009711">
    <property type="entry name" value="UPF0473"/>
</dbReference>
<name>A0A0M0LMJ5_9BACL</name>
<comment type="similarity">
    <text evidence="1 2">Belongs to the UPF0473 family.</text>
</comment>
<dbReference type="RefSeq" id="WP_038187247.1">
    <property type="nucleotide sequence ID" value="NZ_CP063302.1"/>
</dbReference>
<evidence type="ECO:0000313" key="3">
    <source>
        <dbReference type="EMBL" id="KOO52264.1"/>
    </source>
</evidence>
<dbReference type="PANTHER" id="PTHR40066:SF1">
    <property type="entry name" value="UPF0473 PROTEIN CBO2561_CLC_2432"/>
    <property type="match status" value="1"/>
</dbReference>
<protein>
    <recommendedName>
        <fullName evidence="2">UPF0473 protein AMD00_07625</fullName>
    </recommendedName>
</protein>
<comment type="caution">
    <text evidence="3">The sequence shown here is derived from an EMBL/GenBank/DDBJ whole genome shotgun (WGS) entry which is preliminary data.</text>
</comment>
<dbReference type="GeneID" id="301135971"/>
<evidence type="ECO:0000256" key="2">
    <source>
        <dbReference type="HAMAP-Rule" id="MF_01448"/>
    </source>
</evidence>
<dbReference type="PATRIC" id="fig|263475.3.peg.1981"/>
<organism evidence="3 4">
    <name type="scientific">Viridibacillus arvi</name>
    <dbReference type="NCBI Taxonomy" id="263475"/>
    <lineage>
        <taxon>Bacteria</taxon>
        <taxon>Bacillati</taxon>
        <taxon>Bacillota</taxon>
        <taxon>Bacilli</taxon>
        <taxon>Bacillales</taxon>
        <taxon>Caryophanaceae</taxon>
        <taxon>Viridibacillus</taxon>
    </lineage>
</organism>
<dbReference type="OrthoDB" id="2086132at2"/>
<evidence type="ECO:0000313" key="4">
    <source>
        <dbReference type="Proteomes" id="UP000036867"/>
    </source>
</evidence>
<gene>
    <name evidence="3" type="ORF">AMD00_07625</name>
</gene>
<sequence>MSNEQEHDHKHIHLIDEEGNEHTYAVLYEFSVDATEQSYVLYYEEGVAEGEQVEVFAAKTILSEDGELESIEEIETDEEWDMVEEVLNTLDAEFGEE</sequence>
<dbReference type="Pfam" id="PF06949">
    <property type="entry name" value="DUF1292"/>
    <property type="match status" value="1"/>
</dbReference>
<dbReference type="EMBL" id="LILB01000001">
    <property type="protein sequence ID" value="KOO52264.1"/>
    <property type="molecule type" value="Genomic_DNA"/>
</dbReference>
<accession>A0A0M0LMJ5</accession>
<dbReference type="AlphaFoldDB" id="A0A0M0LMJ5"/>